<evidence type="ECO:0000313" key="3">
    <source>
        <dbReference type="Proteomes" id="UP000019277"/>
    </source>
</evidence>
<dbReference type="STRING" id="909613.UO65_3416"/>
<dbReference type="AlphaFoldDB" id="W7IXS7"/>
<dbReference type="InterPro" id="IPR010982">
    <property type="entry name" value="Lambda_DNA-bd_dom_sf"/>
</dbReference>
<dbReference type="EMBL" id="AYXG01000120">
    <property type="protein sequence ID" value="EWC61286.1"/>
    <property type="molecule type" value="Genomic_DNA"/>
</dbReference>
<dbReference type="OrthoDB" id="3693079at2"/>
<keyword evidence="3" id="KW-1185">Reference proteome</keyword>
<evidence type="ECO:0000259" key="1">
    <source>
        <dbReference type="PROSITE" id="PS50943"/>
    </source>
</evidence>
<dbReference type="SMART" id="SM00530">
    <property type="entry name" value="HTH_XRE"/>
    <property type="match status" value="1"/>
</dbReference>
<dbReference type="CDD" id="cd00093">
    <property type="entry name" value="HTH_XRE"/>
    <property type="match status" value="1"/>
</dbReference>
<sequence length="272" mass="30285">MTASTADRAPSRDDTVRAKTLRGLILARRLDATRLRRGFTTRQLASAMSMSPAMVNRIMTGRRVPTALEIGGLCALLDIAPQQRQVLYALRATAEHIDWIIRHPIEGREVLHDLEAMATTITTHDPNLIPGPLRTAAYRDAIGLAPDVDRAEAGAAETGATDRQAHFFLPARVLDNRDLPREVLREQLRHLIGHRAHLRVLPRTVPHPGFRLFHIENFSPVVHIEHQTTSVVLEHPASTVATRDLVAHLHQLAHPERKTAEILHGLLDAMGR</sequence>
<gene>
    <name evidence="2" type="ORF">UO65_3416</name>
</gene>
<dbReference type="Pfam" id="PF19054">
    <property type="entry name" value="DUF5753"/>
    <property type="match status" value="1"/>
</dbReference>
<dbReference type="InterPro" id="IPR043917">
    <property type="entry name" value="DUF5753"/>
</dbReference>
<comment type="caution">
    <text evidence="2">The sequence shown here is derived from an EMBL/GenBank/DDBJ whole genome shotgun (WGS) entry which is preliminary data.</text>
</comment>
<evidence type="ECO:0000313" key="2">
    <source>
        <dbReference type="EMBL" id="EWC61286.1"/>
    </source>
</evidence>
<dbReference type="Gene3D" id="1.10.260.40">
    <property type="entry name" value="lambda repressor-like DNA-binding domains"/>
    <property type="match status" value="1"/>
</dbReference>
<dbReference type="eggNOG" id="COG3620">
    <property type="taxonomic scope" value="Bacteria"/>
</dbReference>
<dbReference type="InterPro" id="IPR001387">
    <property type="entry name" value="Cro/C1-type_HTH"/>
</dbReference>
<dbReference type="PROSITE" id="PS50943">
    <property type="entry name" value="HTH_CROC1"/>
    <property type="match status" value="1"/>
</dbReference>
<name>W7IXS7_9PSEU</name>
<dbReference type="Pfam" id="PF13560">
    <property type="entry name" value="HTH_31"/>
    <property type="match status" value="1"/>
</dbReference>
<accession>W7IXS7</accession>
<organism evidence="2 3">
    <name type="scientific">Actinokineospora spheciospongiae</name>
    <dbReference type="NCBI Taxonomy" id="909613"/>
    <lineage>
        <taxon>Bacteria</taxon>
        <taxon>Bacillati</taxon>
        <taxon>Actinomycetota</taxon>
        <taxon>Actinomycetes</taxon>
        <taxon>Pseudonocardiales</taxon>
        <taxon>Pseudonocardiaceae</taxon>
        <taxon>Actinokineospora</taxon>
    </lineage>
</organism>
<protein>
    <recommendedName>
        <fullName evidence="1">HTH cro/C1-type domain-containing protein</fullName>
    </recommendedName>
</protein>
<dbReference type="GO" id="GO:0003677">
    <property type="term" value="F:DNA binding"/>
    <property type="evidence" value="ECO:0007669"/>
    <property type="project" value="InterPro"/>
</dbReference>
<feature type="domain" description="HTH cro/C1-type" evidence="1">
    <location>
        <begin position="30"/>
        <end position="84"/>
    </location>
</feature>
<dbReference type="Proteomes" id="UP000019277">
    <property type="component" value="Unassembled WGS sequence"/>
</dbReference>
<dbReference type="RefSeq" id="WP_052021266.1">
    <property type="nucleotide sequence ID" value="NZ_AYXG01000120.1"/>
</dbReference>
<dbReference type="SUPFAM" id="SSF47413">
    <property type="entry name" value="lambda repressor-like DNA-binding domains"/>
    <property type="match status" value="1"/>
</dbReference>
<reference evidence="2 3" key="1">
    <citation type="journal article" date="2014" name="Genome Announc.">
        <title>Draft Genome Sequence of the Antitrypanosomally Active Sponge-Associated Bacterium Actinokineospora sp. Strain EG49.</title>
        <authorList>
            <person name="Harjes J."/>
            <person name="Ryu T."/>
            <person name="Abdelmohsen U.R."/>
            <person name="Moitinho-Silva L."/>
            <person name="Horn H."/>
            <person name="Ravasi T."/>
            <person name="Hentschel U."/>
        </authorList>
    </citation>
    <scope>NUCLEOTIDE SEQUENCE [LARGE SCALE GENOMIC DNA]</scope>
    <source>
        <strain evidence="2 3">EG49</strain>
    </source>
</reference>
<proteinExistence type="predicted"/>